<organism evidence="5 6">
    <name type="scientific">Fulvitalea axinellae</name>
    <dbReference type="NCBI Taxonomy" id="1182444"/>
    <lineage>
        <taxon>Bacteria</taxon>
        <taxon>Pseudomonadati</taxon>
        <taxon>Bacteroidota</taxon>
        <taxon>Cytophagia</taxon>
        <taxon>Cytophagales</taxon>
        <taxon>Persicobacteraceae</taxon>
        <taxon>Fulvitalea</taxon>
    </lineage>
</organism>
<gene>
    <name evidence="5" type="ORF">FUAX_28010</name>
</gene>
<protein>
    <recommendedName>
        <fullName evidence="4">HTH araC/xylS-type domain-containing protein</fullName>
    </recommendedName>
</protein>
<dbReference type="InterPro" id="IPR018060">
    <property type="entry name" value="HTH_AraC"/>
</dbReference>
<dbReference type="InterPro" id="IPR009057">
    <property type="entry name" value="Homeodomain-like_sf"/>
</dbReference>
<dbReference type="RefSeq" id="WP_338391929.1">
    <property type="nucleotide sequence ID" value="NZ_AP025314.1"/>
</dbReference>
<dbReference type="Pfam" id="PF12833">
    <property type="entry name" value="HTH_18"/>
    <property type="match status" value="1"/>
</dbReference>
<dbReference type="AlphaFoldDB" id="A0AAU9D766"/>
<dbReference type="PROSITE" id="PS01124">
    <property type="entry name" value="HTH_ARAC_FAMILY_2"/>
    <property type="match status" value="1"/>
</dbReference>
<feature type="domain" description="HTH araC/xylS-type" evidence="4">
    <location>
        <begin position="209"/>
        <end position="308"/>
    </location>
</feature>
<dbReference type="KEGG" id="fax:FUAX_28010"/>
<dbReference type="Proteomes" id="UP001348817">
    <property type="component" value="Chromosome"/>
</dbReference>
<dbReference type="Gene3D" id="1.10.10.60">
    <property type="entry name" value="Homeodomain-like"/>
    <property type="match status" value="2"/>
</dbReference>
<name>A0AAU9D766_9BACT</name>
<keyword evidence="2" id="KW-0238">DNA-binding</keyword>
<proteinExistence type="predicted"/>
<dbReference type="GO" id="GO:0003700">
    <property type="term" value="F:DNA-binding transcription factor activity"/>
    <property type="evidence" value="ECO:0007669"/>
    <property type="project" value="InterPro"/>
</dbReference>
<evidence type="ECO:0000256" key="3">
    <source>
        <dbReference type="ARBA" id="ARBA00023163"/>
    </source>
</evidence>
<dbReference type="InterPro" id="IPR037923">
    <property type="entry name" value="HTH-like"/>
</dbReference>
<accession>A0AAU9D766</accession>
<dbReference type="SUPFAM" id="SSF51215">
    <property type="entry name" value="Regulatory protein AraC"/>
    <property type="match status" value="1"/>
</dbReference>
<dbReference type="SMART" id="SM00342">
    <property type="entry name" value="HTH_ARAC"/>
    <property type="match status" value="1"/>
</dbReference>
<evidence type="ECO:0000313" key="6">
    <source>
        <dbReference type="Proteomes" id="UP001348817"/>
    </source>
</evidence>
<evidence type="ECO:0000256" key="1">
    <source>
        <dbReference type="ARBA" id="ARBA00023015"/>
    </source>
</evidence>
<reference evidence="5 6" key="1">
    <citation type="submission" date="2021-12" db="EMBL/GenBank/DDBJ databases">
        <title>Genome sequencing of bacteria with rrn-lacking chromosome and rrn-plasmid.</title>
        <authorList>
            <person name="Anda M."/>
            <person name="Iwasaki W."/>
        </authorList>
    </citation>
    <scope>NUCLEOTIDE SEQUENCE [LARGE SCALE GENOMIC DNA]</scope>
    <source>
        <strain evidence="5 6">DSM 100852</strain>
    </source>
</reference>
<dbReference type="InterPro" id="IPR050204">
    <property type="entry name" value="AraC_XylS_family_regulators"/>
</dbReference>
<keyword evidence="6" id="KW-1185">Reference proteome</keyword>
<dbReference type="EMBL" id="AP025314">
    <property type="protein sequence ID" value="BDD10369.1"/>
    <property type="molecule type" value="Genomic_DNA"/>
</dbReference>
<sequence length="310" mass="35251">MILNDFPDINFVRKLRNEQSPDFQPGSNGIWPNVIIHAQKKEIFRKDIVSPLSLFMNIKGESHCTTEGRKHLIGSGEFLLVNPDQRITLEIDNPTVTETFNIHINTDFLHGNVRSLISSDDELLNEKTNDVQAPLFHNQLYPKPDNLRKLSDFLIGNFDGQTSVTSNFSETLSAVIDSVYSSHRHIAKKIEKLPATKAYVRREVYRRLAIATDYIRSNYSAKLNLDKISMEAGLSKFHFLRLFKNYFGLTPAKFLNAIRMEKASEMLRSSDIPVAEVATLVGFDSVNSFIKSFNRHSQGISPNAFRNMGK</sequence>
<evidence type="ECO:0000256" key="2">
    <source>
        <dbReference type="ARBA" id="ARBA00023125"/>
    </source>
</evidence>
<dbReference type="PANTHER" id="PTHR46796:SF14">
    <property type="entry name" value="TRANSCRIPTIONAL REGULATORY PROTEIN"/>
    <property type="match status" value="1"/>
</dbReference>
<keyword evidence="3" id="KW-0804">Transcription</keyword>
<dbReference type="GO" id="GO:0043565">
    <property type="term" value="F:sequence-specific DNA binding"/>
    <property type="evidence" value="ECO:0007669"/>
    <property type="project" value="InterPro"/>
</dbReference>
<evidence type="ECO:0000259" key="4">
    <source>
        <dbReference type="PROSITE" id="PS01124"/>
    </source>
</evidence>
<evidence type="ECO:0000313" key="5">
    <source>
        <dbReference type="EMBL" id="BDD10369.1"/>
    </source>
</evidence>
<dbReference type="PANTHER" id="PTHR46796">
    <property type="entry name" value="HTH-TYPE TRANSCRIPTIONAL ACTIVATOR RHAS-RELATED"/>
    <property type="match status" value="1"/>
</dbReference>
<keyword evidence="1" id="KW-0805">Transcription regulation</keyword>
<dbReference type="SUPFAM" id="SSF46689">
    <property type="entry name" value="Homeodomain-like"/>
    <property type="match status" value="2"/>
</dbReference>